<keyword evidence="2" id="KW-0238">DNA-binding</keyword>
<keyword evidence="1" id="KW-0805">Transcription regulation</keyword>
<feature type="domain" description="HTH araC/xylS-type" evidence="4">
    <location>
        <begin position="15"/>
        <end position="114"/>
    </location>
</feature>
<dbReference type="EMBL" id="CP000527">
    <property type="protein sequence ID" value="ABM29714.1"/>
    <property type="molecule type" value="Genomic_DNA"/>
</dbReference>
<evidence type="ECO:0000259" key="4">
    <source>
        <dbReference type="PROSITE" id="PS01124"/>
    </source>
</evidence>
<sequence length="326" mass="35889">MRRADTLHRYESRVNRLIDHIVNNLSGPLTLEEMAAVSSFSPFHLHRIFSTVMGETLAAFIRRVRIERAAVLLLWNPTRSVTDIAFACGFSSSQNLARAFTRHMGMPPGVYRRCRREEGCGLTPAGAGNDDNGKNGNAGGMGLWHGGDAAGASGHHLHLAHSLLERSATMDVRIEEMPRFHVAYLRHVGPYTEATIGPVWGRLMEWAGARGLLRPGVKTLGVSWDDPEVTPPEHCRYDACIVIAPGVEVDGGCATQEVGGGLYAVYRRPVACGQFTEAWNELFGQWLPTSGMQPDDRPCFELYNDVMQAPPEGPWDVSICMPVRPL</sequence>
<protein>
    <submittedName>
        <fullName evidence="5">Transcriptional regulator, AraC family</fullName>
    </submittedName>
</protein>
<dbReference type="SMART" id="SM00342">
    <property type="entry name" value="HTH_ARAC"/>
    <property type="match status" value="1"/>
</dbReference>
<dbReference type="PANTHER" id="PTHR40055">
    <property type="entry name" value="TRANSCRIPTIONAL REGULATOR YGIV-RELATED"/>
    <property type="match status" value="1"/>
</dbReference>
<dbReference type="SUPFAM" id="SSF55136">
    <property type="entry name" value="Probable bacterial effector-binding domain"/>
    <property type="match status" value="1"/>
</dbReference>
<keyword evidence="3" id="KW-0804">Transcription</keyword>
<dbReference type="InterPro" id="IPR050908">
    <property type="entry name" value="SmbC-like"/>
</dbReference>
<dbReference type="PROSITE" id="PS00041">
    <property type="entry name" value="HTH_ARAC_FAMILY_1"/>
    <property type="match status" value="1"/>
</dbReference>
<dbReference type="GO" id="GO:0003700">
    <property type="term" value="F:DNA-binding transcription factor activity"/>
    <property type="evidence" value="ECO:0007669"/>
    <property type="project" value="InterPro"/>
</dbReference>
<dbReference type="SMART" id="SM00871">
    <property type="entry name" value="AraC_E_bind"/>
    <property type="match status" value="1"/>
</dbReference>
<reference evidence="6" key="1">
    <citation type="journal article" date="2009" name="Environ. Microbiol.">
        <title>Contribution of mobile genetic elements to Desulfovibrio vulgaris genome plasticity.</title>
        <authorList>
            <person name="Walker C.B."/>
            <person name="Stolyar S."/>
            <person name="Chivian D."/>
            <person name="Pinel N."/>
            <person name="Gabster J.A."/>
            <person name="Dehal P.S."/>
            <person name="He Z."/>
            <person name="Yang Z.K."/>
            <person name="Yen H.C."/>
            <person name="Zhou J."/>
            <person name="Wall J.D."/>
            <person name="Hazen T.C."/>
            <person name="Arkin A.P."/>
            <person name="Stahl D.A."/>
        </authorList>
    </citation>
    <scope>NUCLEOTIDE SEQUENCE [LARGE SCALE GENOMIC DNA]</scope>
    <source>
        <strain evidence="6">DP4</strain>
    </source>
</reference>
<dbReference type="InterPro" id="IPR010499">
    <property type="entry name" value="AraC_E-bd"/>
</dbReference>
<organism evidence="5 6">
    <name type="scientific">Nitratidesulfovibrio vulgaris (strain DP4)</name>
    <name type="common">Desulfovibrio vulgaris</name>
    <dbReference type="NCBI Taxonomy" id="391774"/>
    <lineage>
        <taxon>Bacteria</taxon>
        <taxon>Pseudomonadati</taxon>
        <taxon>Thermodesulfobacteriota</taxon>
        <taxon>Desulfovibrionia</taxon>
        <taxon>Desulfovibrionales</taxon>
        <taxon>Desulfovibrionaceae</taxon>
        <taxon>Nitratidesulfovibrio</taxon>
    </lineage>
</organism>
<dbReference type="GO" id="GO:0043565">
    <property type="term" value="F:sequence-specific DNA binding"/>
    <property type="evidence" value="ECO:0007669"/>
    <property type="project" value="InterPro"/>
</dbReference>
<proteinExistence type="predicted"/>
<dbReference type="KEGG" id="dvl:Dvul_2703"/>
<dbReference type="Proteomes" id="UP000009173">
    <property type="component" value="Chromosome"/>
</dbReference>
<evidence type="ECO:0000256" key="2">
    <source>
        <dbReference type="ARBA" id="ARBA00023125"/>
    </source>
</evidence>
<dbReference type="RefSeq" id="WP_011793027.1">
    <property type="nucleotide sequence ID" value="NC_008751.1"/>
</dbReference>
<dbReference type="Pfam" id="PF06445">
    <property type="entry name" value="GyrI-like"/>
    <property type="match status" value="1"/>
</dbReference>
<dbReference type="Gene3D" id="1.10.10.60">
    <property type="entry name" value="Homeodomain-like"/>
    <property type="match status" value="2"/>
</dbReference>
<evidence type="ECO:0000256" key="1">
    <source>
        <dbReference type="ARBA" id="ARBA00023015"/>
    </source>
</evidence>
<dbReference type="InterPro" id="IPR009057">
    <property type="entry name" value="Homeodomain-like_sf"/>
</dbReference>
<dbReference type="InterPro" id="IPR011256">
    <property type="entry name" value="Reg_factor_effector_dom_sf"/>
</dbReference>
<dbReference type="InterPro" id="IPR029442">
    <property type="entry name" value="GyrI-like"/>
</dbReference>
<dbReference type="InterPro" id="IPR018060">
    <property type="entry name" value="HTH_AraC"/>
</dbReference>
<gene>
    <name evidence="5" type="ordered locus">Dvul_2703</name>
</gene>
<dbReference type="Pfam" id="PF12833">
    <property type="entry name" value="HTH_18"/>
    <property type="match status" value="1"/>
</dbReference>
<dbReference type="Gene3D" id="3.20.80.10">
    <property type="entry name" value="Regulatory factor, effector binding domain"/>
    <property type="match status" value="1"/>
</dbReference>
<evidence type="ECO:0000256" key="3">
    <source>
        <dbReference type="ARBA" id="ARBA00023163"/>
    </source>
</evidence>
<dbReference type="PANTHER" id="PTHR40055:SF1">
    <property type="entry name" value="TRANSCRIPTIONAL REGULATOR YGIV-RELATED"/>
    <property type="match status" value="1"/>
</dbReference>
<accession>A0A0H3AAP2</accession>
<dbReference type="AlphaFoldDB" id="A0A0H3AAP2"/>
<name>A0A0H3AAP2_NITV4</name>
<dbReference type="PROSITE" id="PS01124">
    <property type="entry name" value="HTH_ARAC_FAMILY_2"/>
    <property type="match status" value="1"/>
</dbReference>
<evidence type="ECO:0000313" key="5">
    <source>
        <dbReference type="EMBL" id="ABM29714.1"/>
    </source>
</evidence>
<dbReference type="InterPro" id="IPR018062">
    <property type="entry name" value="HTH_AraC-typ_CS"/>
</dbReference>
<evidence type="ECO:0000313" key="6">
    <source>
        <dbReference type="Proteomes" id="UP000009173"/>
    </source>
</evidence>
<dbReference type="SUPFAM" id="SSF46689">
    <property type="entry name" value="Homeodomain-like"/>
    <property type="match status" value="2"/>
</dbReference>
<dbReference type="HOGENOM" id="CLU_000445_81_1_7"/>